<evidence type="ECO:0000256" key="1">
    <source>
        <dbReference type="ARBA" id="ARBA00022468"/>
    </source>
</evidence>
<name>A0AAV7SFH9_PLEWA</name>
<dbReference type="GO" id="GO:0051497">
    <property type="term" value="P:negative regulation of stress fiber assembly"/>
    <property type="evidence" value="ECO:0007669"/>
    <property type="project" value="TreeGrafter"/>
</dbReference>
<dbReference type="GO" id="GO:0030833">
    <property type="term" value="P:regulation of actin filament polymerization"/>
    <property type="evidence" value="ECO:0007669"/>
    <property type="project" value="TreeGrafter"/>
</dbReference>
<keyword evidence="1" id="KW-0343">GTPase activation</keyword>
<dbReference type="Pfam" id="PF00620">
    <property type="entry name" value="RhoGAP"/>
    <property type="match status" value="1"/>
</dbReference>
<accession>A0AAV7SFH9</accession>
<evidence type="ECO:0000313" key="4">
    <source>
        <dbReference type="EMBL" id="KAJ1162835.1"/>
    </source>
</evidence>
<dbReference type="Gene3D" id="1.10.555.10">
    <property type="entry name" value="Rho GTPase activation protein"/>
    <property type="match status" value="1"/>
</dbReference>
<organism evidence="4 5">
    <name type="scientific">Pleurodeles waltl</name>
    <name type="common">Iberian ribbed newt</name>
    <dbReference type="NCBI Taxonomy" id="8319"/>
    <lineage>
        <taxon>Eukaryota</taxon>
        <taxon>Metazoa</taxon>
        <taxon>Chordata</taxon>
        <taxon>Craniata</taxon>
        <taxon>Vertebrata</taxon>
        <taxon>Euteleostomi</taxon>
        <taxon>Amphibia</taxon>
        <taxon>Batrachia</taxon>
        <taxon>Caudata</taxon>
        <taxon>Salamandroidea</taxon>
        <taxon>Salamandridae</taxon>
        <taxon>Pleurodelinae</taxon>
        <taxon>Pleurodeles</taxon>
    </lineage>
</organism>
<dbReference type="GO" id="GO:0005737">
    <property type="term" value="C:cytoplasm"/>
    <property type="evidence" value="ECO:0007669"/>
    <property type="project" value="TreeGrafter"/>
</dbReference>
<dbReference type="SMART" id="SM00324">
    <property type="entry name" value="RhoGAP"/>
    <property type="match status" value="1"/>
</dbReference>
<evidence type="ECO:0000256" key="2">
    <source>
        <dbReference type="SAM" id="MobiDB-lite"/>
    </source>
</evidence>
<protein>
    <recommendedName>
        <fullName evidence="3">Rho-GAP domain-containing protein</fullName>
    </recommendedName>
</protein>
<evidence type="ECO:0000259" key="3">
    <source>
        <dbReference type="PROSITE" id="PS50238"/>
    </source>
</evidence>
<reference evidence="4" key="1">
    <citation type="journal article" date="2022" name="bioRxiv">
        <title>Sequencing and chromosome-scale assembly of the giantPleurodeles waltlgenome.</title>
        <authorList>
            <person name="Brown T."/>
            <person name="Elewa A."/>
            <person name="Iarovenko S."/>
            <person name="Subramanian E."/>
            <person name="Araus A.J."/>
            <person name="Petzold A."/>
            <person name="Susuki M."/>
            <person name="Suzuki K.-i.T."/>
            <person name="Hayashi T."/>
            <person name="Toyoda A."/>
            <person name="Oliveira C."/>
            <person name="Osipova E."/>
            <person name="Leigh N.D."/>
            <person name="Simon A."/>
            <person name="Yun M.H."/>
        </authorList>
    </citation>
    <scope>NUCLEOTIDE SEQUENCE</scope>
    <source>
        <strain evidence="4">20211129_DDA</strain>
        <tissue evidence="4">Liver</tissue>
    </source>
</reference>
<feature type="compositionally biased region" description="Polar residues" evidence="2">
    <location>
        <begin position="20"/>
        <end position="31"/>
    </location>
</feature>
<keyword evidence="5" id="KW-1185">Reference proteome</keyword>
<dbReference type="Proteomes" id="UP001066276">
    <property type="component" value="Chromosome 4_2"/>
</dbReference>
<dbReference type="EMBL" id="JANPWB010000008">
    <property type="protein sequence ID" value="KAJ1162835.1"/>
    <property type="molecule type" value="Genomic_DNA"/>
</dbReference>
<dbReference type="SUPFAM" id="SSF48350">
    <property type="entry name" value="GTPase activation domain, GAP"/>
    <property type="match status" value="1"/>
</dbReference>
<dbReference type="PROSITE" id="PS50238">
    <property type="entry name" value="RHOGAP"/>
    <property type="match status" value="1"/>
</dbReference>
<gene>
    <name evidence="4" type="ORF">NDU88_003300</name>
</gene>
<evidence type="ECO:0000313" key="5">
    <source>
        <dbReference type="Proteomes" id="UP001066276"/>
    </source>
</evidence>
<comment type="caution">
    <text evidence="4">The sequence shown here is derived from an EMBL/GenBank/DDBJ whole genome shotgun (WGS) entry which is preliminary data.</text>
</comment>
<dbReference type="GO" id="GO:0051056">
    <property type="term" value="P:regulation of small GTPase mediated signal transduction"/>
    <property type="evidence" value="ECO:0007669"/>
    <property type="project" value="TreeGrafter"/>
</dbReference>
<proteinExistence type="predicted"/>
<dbReference type="GO" id="GO:0007165">
    <property type="term" value="P:signal transduction"/>
    <property type="evidence" value="ECO:0007669"/>
    <property type="project" value="InterPro"/>
</dbReference>
<feature type="region of interest" description="Disordered" evidence="2">
    <location>
        <begin position="1"/>
        <end position="72"/>
    </location>
</feature>
<dbReference type="PANTHER" id="PTHR14963:SF5">
    <property type="entry name" value="RHO GTPASE-ACTIVATING PROTEIN 28"/>
    <property type="match status" value="1"/>
</dbReference>
<dbReference type="AlphaFoldDB" id="A0AAV7SFH9"/>
<feature type="domain" description="Rho-GAP" evidence="3">
    <location>
        <begin position="22"/>
        <end position="203"/>
    </location>
</feature>
<dbReference type="GO" id="GO:0005096">
    <property type="term" value="F:GTPase activator activity"/>
    <property type="evidence" value="ECO:0007669"/>
    <property type="project" value="UniProtKB-KW"/>
</dbReference>
<dbReference type="InterPro" id="IPR000198">
    <property type="entry name" value="RhoGAP_dom"/>
</dbReference>
<sequence>MCSAILSTQKHSHSRAVRPHQTTLQETTMRQPRTPPQCHCRARENGTRGTVTSTDEEDDVPLSHANEERKGKSYKVRSNDAAGLLKMFRRELPSPLFTVEYLPAFIALVQKISKIKLQLQALHLLIMLLPDANGDVAKALLQFFKKAVANEDKNKMSFWNVSMILAPNLFLCKGKSANQEEMKAAASTGHIVRLLIRYQDILWTVPSFLISQVIKMSEAAATNNKKQLTFDKSVGKLKDH</sequence>
<dbReference type="InterPro" id="IPR008936">
    <property type="entry name" value="Rho_GTPase_activation_prot"/>
</dbReference>
<dbReference type="PANTHER" id="PTHR14963">
    <property type="entry name" value="RHO GTPASE ACTIVATING PROTEIN 18,19-RELATED"/>
    <property type="match status" value="1"/>
</dbReference>